<dbReference type="PROSITE" id="PS51782">
    <property type="entry name" value="LYSM"/>
    <property type="match status" value="1"/>
</dbReference>
<dbReference type="EMBL" id="BAABFX010000047">
    <property type="protein sequence ID" value="GAA4402284.1"/>
    <property type="molecule type" value="Genomic_DNA"/>
</dbReference>
<feature type="region of interest" description="Disordered" evidence="1">
    <location>
        <begin position="147"/>
        <end position="182"/>
    </location>
</feature>
<sequence>MTHPIRARLLGLAATVAILTVLIGIPATLVAIGANPIPNGLPTLDQLTTALTTRDDGTLTLRVLTVAAWLAWAFLAATITLELAARLRGVTAPRVPGLALPQSAARGLVGAAVLLFVAAPTLALPSMVAAPAAAAAPAWAGTVAQTAQSTASAQQTTTHRATSTPPARSVDPTGTHTVTRGESLWSIAATQLGDGHRWRELADLNPDTHGPDWVIHPGTVLTLPASATAATQPPKNGQRYTVEVGDTLSQIAHDHLGDAERYPDIVEASRHQRQPDGRHLRDPDLIYPGWHLTIPDTTATTQGTSTPERSPTATPPNDAPVAVVPGTPGTGSKPADPGPSSPAALSSGAASANGSVTPTRSTSAATSPAPTPAVDPSHAATTTSPDDSAETPAPWLLAGLAGGPVLAGSMWILLRQRRAMQVRHRRPGRTVSTPPPVLAPVEKTLATAGSAMTPSVEFVDAVLRHLASGRAHAGLPMPAVAAVELGRHGLTLHLHAPAQLSPPWADLGNQTRWSLPSGTDPAVLGDLIPDQVAPYPLLVTIGTSDTGNVWLINCEDLTISLTGDPTYRDDFARYLTAEVACNPWSYSVALNCVGVATQVAGLNPDRIRPHTGATDPATGILAHAVNTIDRAHDHNDDVATARAHGAGDDSWAPSMLVLDGSAQPTPALTQLLALIDAHPGATGTGVVLGGTDTTPAGGVVVELTAAGRARLPHAGLDLVAVGLTSDEAQGCAALIAASTDYDDTPMPVDETATTGWRSYTDAAGAIRPQHTVARQTLDKDILVATTTLLPDPDEDYVAHAATTPDDLAALAPKVPTTVRDALHEADPTLDDDVAAWFADDCPLPRLTLLGPVRARTRGTPLAVRKAYMTGVLTYLSTRPYGATPDELADALGLTTSKARGYAKTVRDWLGTNPRTGQPHLPDARRTPEAISRGVAIYQVQDLLVDADLFRRLRARGQARGHDGLADLTRALDLVQGPPFSQLNGDAWAWLYEGDRLDHHLTCAIVDVAHTVTTHALSAGDTRTARTATETALLAAPAEEIPHLDLAAVTRAEGSPGQANRILRDQVCNRTDDEGPPLDLSQRSHTILQTRGWTGHERTDGPPADQASPEVVSHARVAPRIGST</sequence>
<feature type="transmembrane region" description="Helical" evidence="2">
    <location>
        <begin position="66"/>
        <end position="87"/>
    </location>
</feature>
<proteinExistence type="predicted"/>
<feature type="domain" description="LysM" evidence="3">
    <location>
        <begin position="174"/>
        <end position="223"/>
    </location>
</feature>
<dbReference type="SMART" id="SM00257">
    <property type="entry name" value="LysM"/>
    <property type="match status" value="2"/>
</dbReference>
<keyword evidence="2" id="KW-1133">Transmembrane helix</keyword>
<dbReference type="InterPro" id="IPR052196">
    <property type="entry name" value="Bact_Kbp"/>
</dbReference>
<evidence type="ECO:0000259" key="3">
    <source>
        <dbReference type="PROSITE" id="PS51782"/>
    </source>
</evidence>
<feature type="compositionally biased region" description="Low complexity" evidence="1">
    <location>
        <begin position="147"/>
        <end position="164"/>
    </location>
</feature>
<keyword evidence="2" id="KW-0472">Membrane</keyword>
<protein>
    <recommendedName>
        <fullName evidence="3">LysM domain-containing protein</fullName>
    </recommendedName>
</protein>
<dbReference type="Gene3D" id="3.10.350.10">
    <property type="entry name" value="LysM domain"/>
    <property type="match status" value="2"/>
</dbReference>
<gene>
    <name evidence="4" type="ORF">GCM10023153_31260</name>
</gene>
<keyword evidence="5" id="KW-1185">Reference proteome</keyword>
<dbReference type="SUPFAM" id="SSF54106">
    <property type="entry name" value="LysM domain"/>
    <property type="match status" value="1"/>
</dbReference>
<dbReference type="InterPro" id="IPR036779">
    <property type="entry name" value="LysM_dom_sf"/>
</dbReference>
<feature type="compositionally biased region" description="Polar residues" evidence="1">
    <location>
        <begin position="295"/>
        <end position="312"/>
    </location>
</feature>
<comment type="caution">
    <text evidence="4">The sequence shown here is derived from an EMBL/GenBank/DDBJ whole genome shotgun (WGS) entry which is preliminary data.</text>
</comment>
<evidence type="ECO:0000313" key="5">
    <source>
        <dbReference type="Proteomes" id="UP001500390"/>
    </source>
</evidence>
<feature type="compositionally biased region" description="Low complexity" evidence="1">
    <location>
        <begin position="341"/>
        <end position="377"/>
    </location>
</feature>
<dbReference type="CDD" id="cd00118">
    <property type="entry name" value="LysM"/>
    <property type="match status" value="2"/>
</dbReference>
<reference evidence="5" key="1">
    <citation type="journal article" date="2019" name="Int. J. Syst. Evol. Microbiol.">
        <title>The Global Catalogue of Microorganisms (GCM) 10K type strain sequencing project: providing services to taxonomists for standard genome sequencing and annotation.</title>
        <authorList>
            <consortium name="The Broad Institute Genomics Platform"/>
            <consortium name="The Broad Institute Genome Sequencing Center for Infectious Disease"/>
            <person name="Wu L."/>
            <person name="Ma J."/>
        </authorList>
    </citation>
    <scope>NUCLEOTIDE SEQUENCE [LARGE SCALE GENOMIC DNA]</scope>
    <source>
        <strain evidence="5">JCM 17738</strain>
    </source>
</reference>
<dbReference type="PANTHER" id="PTHR34700">
    <property type="entry name" value="POTASSIUM BINDING PROTEIN KBP"/>
    <property type="match status" value="1"/>
</dbReference>
<feature type="transmembrane region" description="Helical" evidence="2">
    <location>
        <begin position="12"/>
        <end position="34"/>
    </location>
</feature>
<feature type="compositionally biased region" description="Basic and acidic residues" evidence="1">
    <location>
        <begin position="269"/>
        <end position="284"/>
    </location>
</feature>
<evidence type="ECO:0000256" key="1">
    <source>
        <dbReference type="SAM" id="MobiDB-lite"/>
    </source>
</evidence>
<feature type="transmembrane region" description="Helical" evidence="2">
    <location>
        <begin position="108"/>
        <end position="128"/>
    </location>
</feature>
<accession>A0ABP8KA37</accession>
<feature type="region of interest" description="Disordered" evidence="1">
    <location>
        <begin position="1090"/>
        <end position="1123"/>
    </location>
</feature>
<dbReference type="RefSeq" id="WP_159901197.1">
    <property type="nucleotide sequence ID" value="NZ_BAABFX010000047.1"/>
</dbReference>
<feature type="region of interest" description="Disordered" evidence="1">
    <location>
        <begin position="269"/>
        <end position="395"/>
    </location>
</feature>
<dbReference type="PANTHER" id="PTHR34700:SF4">
    <property type="entry name" value="PHAGE-LIKE ELEMENT PBSX PROTEIN XKDP"/>
    <property type="match status" value="1"/>
</dbReference>
<keyword evidence="2" id="KW-0812">Transmembrane</keyword>
<evidence type="ECO:0000313" key="4">
    <source>
        <dbReference type="EMBL" id="GAA4402284.1"/>
    </source>
</evidence>
<name>A0ABP8KA37_9MICO</name>
<evidence type="ECO:0000256" key="2">
    <source>
        <dbReference type="SAM" id="Phobius"/>
    </source>
</evidence>
<dbReference type="InterPro" id="IPR018392">
    <property type="entry name" value="LysM"/>
</dbReference>
<dbReference type="Pfam" id="PF01476">
    <property type="entry name" value="LysM"/>
    <property type="match status" value="2"/>
</dbReference>
<organism evidence="4 5">
    <name type="scientific">Ornithinibacter aureus</name>
    <dbReference type="NCBI Taxonomy" id="622664"/>
    <lineage>
        <taxon>Bacteria</taxon>
        <taxon>Bacillati</taxon>
        <taxon>Actinomycetota</taxon>
        <taxon>Actinomycetes</taxon>
        <taxon>Micrococcales</taxon>
        <taxon>Intrasporangiaceae</taxon>
        <taxon>Ornithinibacter</taxon>
    </lineage>
</organism>
<dbReference type="Proteomes" id="UP001500390">
    <property type="component" value="Unassembled WGS sequence"/>
</dbReference>